<accession>D0NIM6</accession>
<keyword evidence="2" id="KW-0067">ATP-binding</keyword>
<dbReference type="KEGG" id="pif:PITG_11373"/>
<dbReference type="Proteomes" id="UP000006643">
    <property type="component" value="Unassembled WGS sequence"/>
</dbReference>
<dbReference type="InParanoid" id="D0NIM6"/>
<keyword evidence="3" id="KW-1185">Reference proteome</keyword>
<feature type="compositionally biased region" description="Polar residues" evidence="1">
    <location>
        <begin position="33"/>
        <end position="42"/>
    </location>
</feature>
<dbReference type="AlphaFoldDB" id="D0NIM6"/>
<evidence type="ECO:0000313" key="3">
    <source>
        <dbReference type="Proteomes" id="UP000006643"/>
    </source>
</evidence>
<feature type="region of interest" description="Disordered" evidence="1">
    <location>
        <begin position="33"/>
        <end position="54"/>
    </location>
</feature>
<dbReference type="HOGENOM" id="CLU_2351204_0_0_1"/>
<dbReference type="EMBL" id="DS028140">
    <property type="protein sequence ID" value="EEY59360.1"/>
    <property type="molecule type" value="Genomic_DNA"/>
</dbReference>
<dbReference type="RefSeq" id="XP_002900970.1">
    <property type="nucleotide sequence ID" value="XM_002900924.1"/>
</dbReference>
<reference evidence="3" key="1">
    <citation type="journal article" date="2009" name="Nature">
        <title>Genome sequence and analysis of the Irish potato famine pathogen Phytophthora infestans.</title>
        <authorList>
            <consortium name="The Broad Institute Genome Sequencing Platform"/>
            <person name="Haas B.J."/>
            <person name="Kamoun S."/>
            <person name="Zody M.C."/>
            <person name="Jiang R.H."/>
            <person name="Handsaker R.E."/>
            <person name="Cano L.M."/>
            <person name="Grabherr M."/>
            <person name="Kodira C.D."/>
            <person name="Raffaele S."/>
            <person name="Torto-Alalibo T."/>
            <person name="Bozkurt T.O."/>
            <person name="Ah-Fong A.M."/>
            <person name="Alvarado L."/>
            <person name="Anderson V.L."/>
            <person name="Armstrong M.R."/>
            <person name="Avrova A."/>
            <person name="Baxter L."/>
            <person name="Beynon J."/>
            <person name="Boevink P.C."/>
            <person name="Bollmann S.R."/>
            <person name="Bos J.I."/>
            <person name="Bulone V."/>
            <person name="Cai G."/>
            <person name="Cakir C."/>
            <person name="Carrington J.C."/>
            <person name="Chawner M."/>
            <person name="Conti L."/>
            <person name="Costanzo S."/>
            <person name="Ewan R."/>
            <person name="Fahlgren N."/>
            <person name="Fischbach M.A."/>
            <person name="Fugelstad J."/>
            <person name="Gilroy E.M."/>
            <person name="Gnerre S."/>
            <person name="Green P.J."/>
            <person name="Grenville-Briggs L.J."/>
            <person name="Griffith J."/>
            <person name="Grunwald N.J."/>
            <person name="Horn K."/>
            <person name="Horner N.R."/>
            <person name="Hu C.H."/>
            <person name="Huitema E."/>
            <person name="Jeong D.H."/>
            <person name="Jones A.M."/>
            <person name="Jones J.D."/>
            <person name="Jones R.W."/>
            <person name="Karlsson E.K."/>
            <person name="Kunjeti S.G."/>
            <person name="Lamour K."/>
            <person name="Liu Z."/>
            <person name="Ma L."/>
            <person name="Maclean D."/>
            <person name="Chibucos M.C."/>
            <person name="McDonald H."/>
            <person name="McWalters J."/>
            <person name="Meijer H.J."/>
            <person name="Morgan W."/>
            <person name="Morris P.F."/>
            <person name="Munro C.A."/>
            <person name="O'Neill K."/>
            <person name="Ospina-Giraldo M."/>
            <person name="Pinzon A."/>
            <person name="Pritchard L."/>
            <person name="Ramsahoye B."/>
            <person name="Ren Q."/>
            <person name="Restrepo S."/>
            <person name="Roy S."/>
            <person name="Sadanandom A."/>
            <person name="Savidor A."/>
            <person name="Schornack S."/>
            <person name="Schwartz D.C."/>
            <person name="Schumann U.D."/>
            <person name="Schwessinger B."/>
            <person name="Seyer L."/>
            <person name="Sharpe T."/>
            <person name="Silvar C."/>
            <person name="Song J."/>
            <person name="Studholme D.J."/>
            <person name="Sykes S."/>
            <person name="Thines M."/>
            <person name="van de Vondervoort P.J."/>
            <person name="Phuntumart V."/>
            <person name="Wawra S."/>
            <person name="Weide R."/>
            <person name="Win J."/>
            <person name="Young C."/>
            <person name="Zhou S."/>
            <person name="Fry W."/>
            <person name="Meyers B.C."/>
            <person name="van West P."/>
            <person name="Ristaino J."/>
            <person name="Govers F."/>
            <person name="Birch P.R."/>
            <person name="Whisson S.C."/>
            <person name="Judelson H.S."/>
            <person name="Nusbaum C."/>
        </authorList>
    </citation>
    <scope>NUCLEOTIDE SEQUENCE [LARGE SCALE GENOMIC DNA]</scope>
    <source>
        <strain evidence="3">T30-4</strain>
    </source>
</reference>
<protein>
    <submittedName>
        <fullName evidence="2">ATP-binding Cassette (ABC) superfamily</fullName>
    </submittedName>
</protein>
<keyword evidence="2" id="KW-0547">Nucleotide-binding</keyword>
<dbReference type="GO" id="GO:0005524">
    <property type="term" value="F:ATP binding"/>
    <property type="evidence" value="ECO:0007669"/>
    <property type="project" value="UniProtKB-KW"/>
</dbReference>
<evidence type="ECO:0000313" key="2">
    <source>
        <dbReference type="EMBL" id="EEY59360.1"/>
    </source>
</evidence>
<gene>
    <name evidence="2" type="ORF">PITG_11373</name>
</gene>
<name>D0NIM6_PHYIT</name>
<sequence>MAWTLYRRLKPANSSRNCTTLCRMKASDCRLVTSPSCSSPRNEPQRPRPRCTSSSSALWTCTGAHLRTTSHEWACRCFWRYFSVSRLLRPSTRRTRA</sequence>
<dbReference type="VEuPathDB" id="FungiDB:PITG_11373"/>
<dbReference type="GeneID" id="9473449"/>
<evidence type="ECO:0000256" key="1">
    <source>
        <dbReference type="SAM" id="MobiDB-lite"/>
    </source>
</evidence>
<proteinExistence type="predicted"/>
<organism evidence="2 3">
    <name type="scientific">Phytophthora infestans (strain T30-4)</name>
    <name type="common">Potato late blight agent</name>
    <dbReference type="NCBI Taxonomy" id="403677"/>
    <lineage>
        <taxon>Eukaryota</taxon>
        <taxon>Sar</taxon>
        <taxon>Stramenopiles</taxon>
        <taxon>Oomycota</taxon>
        <taxon>Peronosporomycetes</taxon>
        <taxon>Peronosporales</taxon>
        <taxon>Peronosporaceae</taxon>
        <taxon>Phytophthora</taxon>
    </lineage>
</organism>